<dbReference type="CDD" id="cd00865">
    <property type="entry name" value="PEBP_bact_arch"/>
    <property type="match status" value="1"/>
</dbReference>
<gene>
    <name evidence="1" type="ORF">SAMN02910293_01660</name>
</gene>
<keyword evidence="2" id="KW-1185">Reference proteome</keyword>
<dbReference type="InterPro" id="IPR036610">
    <property type="entry name" value="PEBP-like_sf"/>
</dbReference>
<dbReference type="PANTHER" id="PTHR30289:SF1">
    <property type="entry name" value="PEBP (PHOSPHATIDYLETHANOLAMINE-BINDING PROTEIN) FAMILY PROTEIN"/>
    <property type="match status" value="1"/>
</dbReference>
<name>A0A1G6CKQ1_9STRE</name>
<dbReference type="InterPro" id="IPR008914">
    <property type="entry name" value="PEBP"/>
</dbReference>
<dbReference type="RefSeq" id="WP_074486327.1">
    <property type="nucleotide sequence ID" value="NZ_FMXP01000023.1"/>
</dbReference>
<dbReference type="STRING" id="439219.SAMN02910293_01660"/>
<organism evidence="1 2">
    <name type="scientific">Streptococcus henryi</name>
    <dbReference type="NCBI Taxonomy" id="439219"/>
    <lineage>
        <taxon>Bacteria</taxon>
        <taxon>Bacillati</taxon>
        <taxon>Bacillota</taxon>
        <taxon>Bacilli</taxon>
        <taxon>Lactobacillales</taxon>
        <taxon>Streptococcaceae</taxon>
        <taxon>Streptococcus</taxon>
    </lineage>
</organism>
<dbReference type="NCBIfam" id="TIGR00481">
    <property type="entry name" value="YbhB/YbcL family Raf kinase inhibitor-like protein"/>
    <property type="match status" value="1"/>
</dbReference>
<dbReference type="eggNOG" id="COG1881">
    <property type="taxonomic scope" value="Bacteria"/>
</dbReference>
<dbReference type="Pfam" id="PF01161">
    <property type="entry name" value="PBP"/>
    <property type="match status" value="1"/>
</dbReference>
<sequence length="169" mass="18967">MIDKLEFTCPGFFEGGEFPVKHTGRGEDLSPEFYLHNLSPNAKTVTIIMEDISHPLTKHFTHWLIWNIPASTHIEGALSKGYVVPQVKDARQGIAYGWHGYAGPNPPLGQNHSYRFTIYVLDTSLELGKWTRRPQLLGEMANHILQKGQLTATFGSSKIWQPLLDPSLG</sequence>
<accession>A0A1G6CKQ1</accession>
<dbReference type="PANTHER" id="PTHR30289">
    <property type="entry name" value="UNCHARACTERIZED PROTEIN YBCL-RELATED"/>
    <property type="match status" value="1"/>
</dbReference>
<dbReference type="AlphaFoldDB" id="A0A1G6CKQ1"/>
<evidence type="ECO:0008006" key="3">
    <source>
        <dbReference type="Google" id="ProtNLM"/>
    </source>
</evidence>
<dbReference type="InterPro" id="IPR005247">
    <property type="entry name" value="YbhB_YbcL/LppC-like"/>
</dbReference>
<reference evidence="1 2" key="1">
    <citation type="submission" date="2016-10" db="EMBL/GenBank/DDBJ databases">
        <authorList>
            <person name="de Groot N.N."/>
        </authorList>
    </citation>
    <scope>NUCLEOTIDE SEQUENCE [LARGE SCALE GENOMIC DNA]</scope>
    <source>
        <strain evidence="1 2">A-4</strain>
    </source>
</reference>
<evidence type="ECO:0000313" key="1">
    <source>
        <dbReference type="EMBL" id="SDB33440.1"/>
    </source>
</evidence>
<dbReference type="EMBL" id="FMXP01000023">
    <property type="protein sequence ID" value="SDB33440.1"/>
    <property type="molecule type" value="Genomic_DNA"/>
</dbReference>
<evidence type="ECO:0000313" key="2">
    <source>
        <dbReference type="Proteomes" id="UP000182508"/>
    </source>
</evidence>
<dbReference type="Gene3D" id="3.90.280.10">
    <property type="entry name" value="PEBP-like"/>
    <property type="match status" value="1"/>
</dbReference>
<dbReference type="SUPFAM" id="SSF49777">
    <property type="entry name" value="PEBP-like"/>
    <property type="match status" value="1"/>
</dbReference>
<dbReference type="Proteomes" id="UP000182508">
    <property type="component" value="Unassembled WGS sequence"/>
</dbReference>
<proteinExistence type="predicted"/>
<protein>
    <recommendedName>
        <fullName evidence="3">Phospholipid-binding protein, PBP family</fullName>
    </recommendedName>
</protein>